<dbReference type="AlphaFoldDB" id="A0A9P6B0R9"/>
<comment type="caution">
    <text evidence="3">The sequence shown here is derived from an EMBL/GenBank/DDBJ whole genome shotgun (WGS) entry which is preliminary data.</text>
</comment>
<protein>
    <recommendedName>
        <fullName evidence="2">DRBM domain-containing protein</fullName>
    </recommendedName>
</protein>
<dbReference type="InterPro" id="IPR014720">
    <property type="entry name" value="dsRBD_dom"/>
</dbReference>
<organism evidence="3 4">
    <name type="scientific">Hydnum rufescens UP504</name>
    <dbReference type="NCBI Taxonomy" id="1448309"/>
    <lineage>
        <taxon>Eukaryota</taxon>
        <taxon>Fungi</taxon>
        <taxon>Dikarya</taxon>
        <taxon>Basidiomycota</taxon>
        <taxon>Agaricomycotina</taxon>
        <taxon>Agaricomycetes</taxon>
        <taxon>Cantharellales</taxon>
        <taxon>Hydnaceae</taxon>
        <taxon>Hydnum</taxon>
    </lineage>
</organism>
<accession>A0A9P6B0R9</accession>
<dbReference type="SUPFAM" id="SSF54768">
    <property type="entry name" value="dsRNA-binding domain-like"/>
    <property type="match status" value="1"/>
</dbReference>
<dbReference type="PROSITE" id="PS50137">
    <property type="entry name" value="DS_RBD"/>
    <property type="match status" value="1"/>
</dbReference>
<dbReference type="GO" id="GO:0003723">
    <property type="term" value="F:RNA binding"/>
    <property type="evidence" value="ECO:0007669"/>
    <property type="project" value="UniProtKB-UniRule"/>
</dbReference>
<evidence type="ECO:0000313" key="3">
    <source>
        <dbReference type="EMBL" id="KAF9514246.1"/>
    </source>
</evidence>
<keyword evidence="4" id="KW-1185">Reference proteome</keyword>
<name>A0A9P6B0R9_9AGAM</name>
<dbReference type="Gene3D" id="3.30.160.20">
    <property type="match status" value="1"/>
</dbReference>
<dbReference type="EMBL" id="MU128963">
    <property type="protein sequence ID" value="KAF9514246.1"/>
    <property type="molecule type" value="Genomic_DNA"/>
</dbReference>
<feature type="domain" description="DRBM" evidence="2">
    <location>
        <begin position="20"/>
        <end position="54"/>
    </location>
</feature>
<keyword evidence="1" id="KW-0694">RNA-binding</keyword>
<dbReference type="Proteomes" id="UP000886523">
    <property type="component" value="Unassembled WGS sequence"/>
</dbReference>
<dbReference type="OrthoDB" id="3246846at2759"/>
<evidence type="ECO:0000259" key="2">
    <source>
        <dbReference type="PROSITE" id="PS50137"/>
    </source>
</evidence>
<evidence type="ECO:0000256" key="1">
    <source>
        <dbReference type="PROSITE-ProRule" id="PRU00266"/>
    </source>
</evidence>
<proteinExistence type="predicted"/>
<evidence type="ECO:0000313" key="4">
    <source>
        <dbReference type="Proteomes" id="UP000886523"/>
    </source>
</evidence>
<sequence>MDGSGTNSKKPTDTSKLWKVTAVVDGQSIGFGSGVRLRVAKDRAAREALIALGQLEDSS</sequence>
<dbReference type="Pfam" id="PF00035">
    <property type="entry name" value="dsrm"/>
    <property type="match status" value="1"/>
</dbReference>
<gene>
    <name evidence="3" type="ORF">BS47DRAFT_892819</name>
</gene>
<reference evidence="3" key="1">
    <citation type="journal article" date="2020" name="Nat. Commun.">
        <title>Large-scale genome sequencing of mycorrhizal fungi provides insights into the early evolution of symbiotic traits.</title>
        <authorList>
            <person name="Miyauchi S."/>
            <person name="Kiss E."/>
            <person name="Kuo A."/>
            <person name="Drula E."/>
            <person name="Kohler A."/>
            <person name="Sanchez-Garcia M."/>
            <person name="Morin E."/>
            <person name="Andreopoulos B."/>
            <person name="Barry K.W."/>
            <person name="Bonito G."/>
            <person name="Buee M."/>
            <person name="Carver A."/>
            <person name="Chen C."/>
            <person name="Cichocki N."/>
            <person name="Clum A."/>
            <person name="Culley D."/>
            <person name="Crous P.W."/>
            <person name="Fauchery L."/>
            <person name="Girlanda M."/>
            <person name="Hayes R.D."/>
            <person name="Keri Z."/>
            <person name="LaButti K."/>
            <person name="Lipzen A."/>
            <person name="Lombard V."/>
            <person name="Magnuson J."/>
            <person name="Maillard F."/>
            <person name="Murat C."/>
            <person name="Nolan M."/>
            <person name="Ohm R.A."/>
            <person name="Pangilinan J."/>
            <person name="Pereira M.F."/>
            <person name="Perotto S."/>
            <person name="Peter M."/>
            <person name="Pfister S."/>
            <person name="Riley R."/>
            <person name="Sitrit Y."/>
            <person name="Stielow J.B."/>
            <person name="Szollosi G."/>
            <person name="Zifcakova L."/>
            <person name="Stursova M."/>
            <person name="Spatafora J.W."/>
            <person name="Tedersoo L."/>
            <person name="Vaario L.M."/>
            <person name="Yamada A."/>
            <person name="Yan M."/>
            <person name="Wang P."/>
            <person name="Xu J."/>
            <person name="Bruns T."/>
            <person name="Baldrian P."/>
            <person name="Vilgalys R."/>
            <person name="Dunand C."/>
            <person name="Henrissat B."/>
            <person name="Grigoriev I.V."/>
            <person name="Hibbett D."/>
            <person name="Nagy L.G."/>
            <person name="Martin F.M."/>
        </authorList>
    </citation>
    <scope>NUCLEOTIDE SEQUENCE</scope>
    <source>
        <strain evidence="3">UP504</strain>
    </source>
</reference>